<name>A0A2S8FZE3_9BACT</name>
<protein>
    <recommendedName>
        <fullName evidence="3">Ice-binding protein C-terminal domain-containing protein</fullName>
    </recommendedName>
</protein>
<keyword evidence="1" id="KW-0472">Membrane</keyword>
<comment type="caution">
    <text evidence="4">The sequence shown here is derived from an EMBL/GenBank/DDBJ whole genome shotgun (WGS) entry which is preliminary data.</text>
</comment>
<keyword evidence="1" id="KW-0812">Transmembrane</keyword>
<accession>A0A2S8FZE3</accession>
<dbReference type="Proteomes" id="UP000238322">
    <property type="component" value="Unassembled WGS sequence"/>
</dbReference>
<evidence type="ECO:0000256" key="2">
    <source>
        <dbReference type="SAM" id="SignalP"/>
    </source>
</evidence>
<proteinExistence type="predicted"/>
<reference evidence="4 5" key="1">
    <citation type="submission" date="2018-02" db="EMBL/GenBank/DDBJ databases">
        <title>Comparative genomes isolates from brazilian mangrove.</title>
        <authorList>
            <person name="Araujo J.E."/>
            <person name="Taketani R.G."/>
            <person name="Silva M.C.P."/>
            <person name="Loureco M.V."/>
            <person name="Andreote F.D."/>
        </authorList>
    </citation>
    <scope>NUCLEOTIDE SEQUENCE [LARGE SCALE GENOMIC DNA]</scope>
    <source>
        <strain evidence="4 5">Hex-1 MGV</strain>
    </source>
</reference>
<evidence type="ECO:0000313" key="5">
    <source>
        <dbReference type="Proteomes" id="UP000238322"/>
    </source>
</evidence>
<feature type="chain" id="PRO_5015509762" description="Ice-binding protein C-terminal domain-containing protein" evidence="2">
    <location>
        <begin position="20"/>
        <end position="213"/>
    </location>
</feature>
<dbReference type="OrthoDB" id="8707306at2"/>
<feature type="transmembrane region" description="Helical" evidence="1">
    <location>
        <begin position="184"/>
        <end position="201"/>
    </location>
</feature>
<dbReference type="AlphaFoldDB" id="A0A2S8FZE3"/>
<dbReference type="Pfam" id="PF07589">
    <property type="entry name" value="PEP-CTERM"/>
    <property type="match status" value="1"/>
</dbReference>
<dbReference type="EMBL" id="PUHY01000005">
    <property type="protein sequence ID" value="PQO37556.1"/>
    <property type="molecule type" value="Genomic_DNA"/>
</dbReference>
<organism evidence="4 5">
    <name type="scientific">Blastopirellula marina</name>
    <dbReference type="NCBI Taxonomy" id="124"/>
    <lineage>
        <taxon>Bacteria</taxon>
        <taxon>Pseudomonadati</taxon>
        <taxon>Planctomycetota</taxon>
        <taxon>Planctomycetia</taxon>
        <taxon>Pirellulales</taxon>
        <taxon>Pirellulaceae</taxon>
        <taxon>Blastopirellula</taxon>
    </lineage>
</organism>
<evidence type="ECO:0000259" key="3">
    <source>
        <dbReference type="Pfam" id="PF07589"/>
    </source>
</evidence>
<keyword evidence="1" id="KW-1133">Transmembrane helix</keyword>
<feature type="signal peptide" evidence="2">
    <location>
        <begin position="1"/>
        <end position="19"/>
    </location>
</feature>
<dbReference type="NCBIfam" id="TIGR02595">
    <property type="entry name" value="PEP_CTERM"/>
    <property type="match status" value="1"/>
</dbReference>
<dbReference type="RefSeq" id="WP_105328805.1">
    <property type="nucleotide sequence ID" value="NZ_PUHY01000005.1"/>
</dbReference>
<sequence length="213" mass="21853">MHCKWLSVPAVLVGLLVLAAQTEAGMIAYDLDLQDKGGGMVEGTTSLAPPVSVAAGDTLTLETNFAPSQGLRIDGSGGSESLFIGLSSGFSAFSSVSNAKVTLLGFSGTNGASDTYTATLATSPAYGNMLGVVLADFLAMNQAITFTGYSVEFKVNSLNSSPQTYTQGMLVASNASVVTVPEPSTYALFGLGALAIGLISYRQMKRQSILALA</sequence>
<dbReference type="InterPro" id="IPR013424">
    <property type="entry name" value="Ice-binding_C"/>
</dbReference>
<gene>
    <name evidence="4" type="ORF">C5Y83_06320</name>
</gene>
<evidence type="ECO:0000256" key="1">
    <source>
        <dbReference type="SAM" id="Phobius"/>
    </source>
</evidence>
<keyword evidence="2" id="KW-0732">Signal</keyword>
<evidence type="ECO:0000313" key="4">
    <source>
        <dbReference type="EMBL" id="PQO37556.1"/>
    </source>
</evidence>
<feature type="domain" description="Ice-binding protein C-terminal" evidence="3">
    <location>
        <begin position="179"/>
        <end position="198"/>
    </location>
</feature>